<dbReference type="InterPro" id="IPR010451">
    <property type="entry name" value="Acetoacetate_decarboxylase"/>
</dbReference>
<evidence type="ECO:0000313" key="2">
    <source>
        <dbReference type="Proteomes" id="UP000199073"/>
    </source>
</evidence>
<organism evidence="1 2">
    <name type="scientific">Desulforhopalus singaporensis</name>
    <dbReference type="NCBI Taxonomy" id="91360"/>
    <lineage>
        <taxon>Bacteria</taxon>
        <taxon>Pseudomonadati</taxon>
        <taxon>Thermodesulfobacteriota</taxon>
        <taxon>Desulfobulbia</taxon>
        <taxon>Desulfobulbales</taxon>
        <taxon>Desulfocapsaceae</taxon>
        <taxon>Desulforhopalus</taxon>
    </lineage>
</organism>
<gene>
    <name evidence="1" type="ORF">SAMN05660330_03919</name>
</gene>
<name>A0A1H0V837_9BACT</name>
<protein>
    <submittedName>
        <fullName evidence="1">Acetoacetate decarboxylase</fullName>
    </submittedName>
</protein>
<dbReference type="InterPro" id="IPR023375">
    <property type="entry name" value="ADC_dom_sf"/>
</dbReference>
<proteinExistence type="predicted"/>
<reference evidence="1 2" key="1">
    <citation type="submission" date="2016-10" db="EMBL/GenBank/DDBJ databases">
        <authorList>
            <person name="de Groot N.N."/>
        </authorList>
    </citation>
    <scope>NUCLEOTIDE SEQUENCE [LARGE SCALE GENOMIC DNA]</scope>
    <source>
        <strain evidence="1 2">DSM 12130</strain>
    </source>
</reference>
<dbReference type="Proteomes" id="UP000199073">
    <property type="component" value="Unassembled WGS sequence"/>
</dbReference>
<dbReference type="SUPFAM" id="SSF160104">
    <property type="entry name" value="Acetoacetate decarboxylase-like"/>
    <property type="match status" value="1"/>
</dbReference>
<accession>A0A1H0V837</accession>
<sequence>MSKYVKTPEELAEIQEMMNKGRFTCQSLIIEFETTPEYIKSVLAPCFEMGDQPLGWAHVGKWQSDMCGEFDCGIIYFPVKYKALSGKVYEGTTMMTLFVGNDMPVSIGREMWGEGKKTATAQLLYDGDEVYGYVERNGVRIIQISAKLGADQGPQPTVKADDFEFKCQPHVTGYGIQNDPIILNMHAEDTYRVYKEGTGELILTGTNVDPLDEIPIVKVNGVTYSEGASIWTIPFHDVLVGKGEEFLPYMYGQKYDDFRLLEKPMRWRK</sequence>
<dbReference type="OrthoDB" id="1633687at2"/>
<dbReference type="EMBL" id="FNJI01000043">
    <property type="protein sequence ID" value="SDP74610.1"/>
    <property type="molecule type" value="Genomic_DNA"/>
</dbReference>
<dbReference type="Gene3D" id="2.40.400.10">
    <property type="entry name" value="Acetoacetate decarboxylase-like"/>
    <property type="match status" value="1"/>
</dbReference>
<keyword evidence="2" id="KW-1185">Reference proteome</keyword>
<dbReference type="STRING" id="91360.SAMN05660330_03919"/>
<evidence type="ECO:0000313" key="1">
    <source>
        <dbReference type="EMBL" id="SDP74610.1"/>
    </source>
</evidence>
<dbReference type="GO" id="GO:0016829">
    <property type="term" value="F:lyase activity"/>
    <property type="evidence" value="ECO:0007669"/>
    <property type="project" value="InterPro"/>
</dbReference>
<dbReference type="Pfam" id="PF06314">
    <property type="entry name" value="ADC"/>
    <property type="match status" value="1"/>
</dbReference>
<dbReference type="RefSeq" id="WP_092225828.1">
    <property type="nucleotide sequence ID" value="NZ_FNJI01000043.1"/>
</dbReference>
<dbReference type="AlphaFoldDB" id="A0A1H0V837"/>